<name>A0A915DXN4_9BILA</name>
<feature type="region of interest" description="Disordered" evidence="1">
    <location>
        <begin position="1"/>
        <end position="22"/>
    </location>
</feature>
<organism evidence="2 3">
    <name type="scientific">Ditylenchus dipsaci</name>
    <dbReference type="NCBI Taxonomy" id="166011"/>
    <lineage>
        <taxon>Eukaryota</taxon>
        <taxon>Metazoa</taxon>
        <taxon>Ecdysozoa</taxon>
        <taxon>Nematoda</taxon>
        <taxon>Chromadorea</taxon>
        <taxon>Rhabditida</taxon>
        <taxon>Tylenchina</taxon>
        <taxon>Tylenchomorpha</taxon>
        <taxon>Sphaerularioidea</taxon>
        <taxon>Anguinidae</taxon>
        <taxon>Anguininae</taxon>
        <taxon>Ditylenchus</taxon>
    </lineage>
</organism>
<dbReference type="Proteomes" id="UP000887574">
    <property type="component" value="Unplaced"/>
</dbReference>
<sequence length="308" mass="35121">MIAFKKLHKNSEENSGEQADHSHYTSWHGVAQQLNDTYIQNLTDVNQVKQNLGNLMADLRAFSSAVEVQPGTHPEVHLNTQNAKSLFEKYSQSSSAVNQAFDVGLHLYNQAKLVYEKLSAQVEFYKSSYSQQARIWQEMTYSNLPLLLQEEKGLRHKLKLIQRVKYAHNHHKQKEDALKAVDELSQIFHAIQAFMSSIKNEGGQIKIDNISLKKGDFNNIFENNHLLDSQSTQKELASNTVEASKDLANQTSQIVEKYKSLEGLHSSSHQEINEWINKLEGGELKELKTNSQSCLNCMLSRFLFLSIK</sequence>
<dbReference type="AlphaFoldDB" id="A0A915DXN4"/>
<protein>
    <submittedName>
        <fullName evidence="3">Uncharacterized protein</fullName>
    </submittedName>
</protein>
<evidence type="ECO:0000313" key="2">
    <source>
        <dbReference type="Proteomes" id="UP000887574"/>
    </source>
</evidence>
<dbReference type="WBParaSite" id="jg24268">
    <property type="protein sequence ID" value="jg24268"/>
    <property type="gene ID" value="jg24268"/>
</dbReference>
<evidence type="ECO:0000256" key="1">
    <source>
        <dbReference type="SAM" id="MobiDB-lite"/>
    </source>
</evidence>
<keyword evidence="2" id="KW-1185">Reference proteome</keyword>
<accession>A0A915DXN4</accession>
<proteinExistence type="predicted"/>
<reference evidence="3" key="1">
    <citation type="submission" date="2022-11" db="UniProtKB">
        <authorList>
            <consortium name="WormBaseParasite"/>
        </authorList>
    </citation>
    <scope>IDENTIFICATION</scope>
</reference>
<evidence type="ECO:0000313" key="3">
    <source>
        <dbReference type="WBParaSite" id="jg24268"/>
    </source>
</evidence>